<evidence type="ECO:0000259" key="9">
    <source>
        <dbReference type="PROSITE" id="PS50879"/>
    </source>
</evidence>
<evidence type="ECO:0000256" key="1">
    <source>
        <dbReference type="ARBA" id="ARBA00000077"/>
    </source>
</evidence>
<dbReference type="InterPro" id="IPR036397">
    <property type="entry name" value="RNaseH_sf"/>
</dbReference>
<dbReference type="InterPro" id="IPR002156">
    <property type="entry name" value="RNaseH_domain"/>
</dbReference>
<reference evidence="10 11" key="1">
    <citation type="journal article" date="2020" name="ISME J.">
        <title>Uncovering the hidden diversity of litter-decomposition mechanisms in mushroom-forming fungi.</title>
        <authorList>
            <person name="Floudas D."/>
            <person name="Bentzer J."/>
            <person name="Ahren D."/>
            <person name="Johansson T."/>
            <person name="Persson P."/>
            <person name="Tunlid A."/>
        </authorList>
    </citation>
    <scope>NUCLEOTIDE SEQUENCE [LARGE SCALE GENOMIC DNA]</scope>
    <source>
        <strain evidence="10 11">CBS 661.87</strain>
    </source>
</reference>
<evidence type="ECO:0000256" key="4">
    <source>
        <dbReference type="ARBA" id="ARBA00022722"/>
    </source>
</evidence>
<dbReference type="GO" id="GO:0043137">
    <property type="term" value="P:DNA replication, removal of RNA primer"/>
    <property type="evidence" value="ECO:0007669"/>
    <property type="project" value="TreeGrafter"/>
</dbReference>
<dbReference type="EMBL" id="JAACJP010000033">
    <property type="protein sequence ID" value="KAF5375542.1"/>
    <property type="molecule type" value="Genomic_DNA"/>
</dbReference>
<accession>A0A8H5H2M7</accession>
<dbReference type="OrthoDB" id="3051850at2759"/>
<feature type="compositionally biased region" description="Basic residues" evidence="8">
    <location>
        <begin position="798"/>
        <end position="808"/>
    </location>
</feature>
<dbReference type="EC" id="3.1.26.4" evidence="3"/>
<evidence type="ECO:0000256" key="7">
    <source>
        <dbReference type="ARBA" id="ARBA00022801"/>
    </source>
</evidence>
<comment type="caution">
    <text evidence="10">The sequence shown here is derived from an EMBL/GenBank/DDBJ whole genome shotgun (WGS) entry which is preliminary data.</text>
</comment>
<keyword evidence="6" id="KW-0255">Endonuclease</keyword>
<dbReference type="Pfam" id="PF00075">
    <property type="entry name" value="RNase_H"/>
    <property type="match status" value="1"/>
</dbReference>
<dbReference type="PANTHER" id="PTHR10642">
    <property type="entry name" value="RIBONUCLEASE H1"/>
    <property type="match status" value="1"/>
</dbReference>
<gene>
    <name evidence="10" type="ORF">D9615_009145</name>
</gene>
<evidence type="ECO:0000256" key="3">
    <source>
        <dbReference type="ARBA" id="ARBA00012180"/>
    </source>
</evidence>
<evidence type="ECO:0000256" key="5">
    <source>
        <dbReference type="ARBA" id="ARBA00022723"/>
    </source>
</evidence>
<dbReference type="GO" id="GO:0003676">
    <property type="term" value="F:nucleic acid binding"/>
    <property type="evidence" value="ECO:0007669"/>
    <property type="project" value="InterPro"/>
</dbReference>
<feature type="region of interest" description="Disordered" evidence="8">
    <location>
        <begin position="789"/>
        <end position="808"/>
    </location>
</feature>
<evidence type="ECO:0000256" key="6">
    <source>
        <dbReference type="ARBA" id="ARBA00022759"/>
    </source>
</evidence>
<dbReference type="Gene3D" id="3.30.420.10">
    <property type="entry name" value="Ribonuclease H-like superfamily/Ribonuclease H"/>
    <property type="match status" value="1"/>
</dbReference>
<dbReference type="PANTHER" id="PTHR10642:SF26">
    <property type="entry name" value="RIBONUCLEASE H1"/>
    <property type="match status" value="1"/>
</dbReference>
<dbReference type="InterPro" id="IPR050092">
    <property type="entry name" value="RNase_H"/>
</dbReference>
<protein>
    <recommendedName>
        <fullName evidence="3">ribonuclease H</fullName>
        <ecNumber evidence="3">3.1.26.4</ecNumber>
    </recommendedName>
</protein>
<keyword evidence="7" id="KW-0378">Hydrolase</keyword>
<dbReference type="GO" id="GO:0046872">
    <property type="term" value="F:metal ion binding"/>
    <property type="evidence" value="ECO:0007669"/>
    <property type="project" value="UniProtKB-KW"/>
</dbReference>
<dbReference type="GO" id="GO:0004523">
    <property type="term" value="F:RNA-DNA hybrid ribonuclease activity"/>
    <property type="evidence" value="ECO:0007669"/>
    <property type="project" value="UniProtKB-EC"/>
</dbReference>
<keyword evidence="4" id="KW-0540">Nuclease</keyword>
<keyword evidence="11" id="KW-1185">Reference proteome</keyword>
<dbReference type="SUPFAM" id="SSF53098">
    <property type="entry name" value="Ribonuclease H-like"/>
    <property type="match status" value="1"/>
</dbReference>
<dbReference type="AlphaFoldDB" id="A0A8H5H2M7"/>
<dbReference type="Proteomes" id="UP000565441">
    <property type="component" value="Unassembled WGS sequence"/>
</dbReference>
<evidence type="ECO:0000256" key="2">
    <source>
        <dbReference type="ARBA" id="ARBA00005300"/>
    </source>
</evidence>
<comment type="similarity">
    <text evidence="2">Belongs to the RNase H family.</text>
</comment>
<evidence type="ECO:0000256" key="8">
    <source>
        <dbReference type="SAM" id="MobiDB-lite"/>
    </source>
</evidence>
<comment type="catalytic activity">
    <reaction evidence="1">
        <text>Endonucleolytic cleavage to 5'-phosphomonoester.</text>
        <dbReference type="EC" id="3.1.26.4"/>
    </reaction>
</comment>
<sequence length="808" mass="91679">MDLALPPARHTLQTAGDRWTRPDNVWRSHHSIDPIISCDVDASLRPPITDHLPVITVVELPIARTSSPPSRDFRAADWKLFRETLKTQLSQRSPARRITSSEEFDAKVKLLTELIQETIAAEDTVPMKKPCPYSKRWWCSELAEFKRPRSHASNEMYKYRDIQDHPAKAEFKRLSRAMADKIEEKRREHWVEWLENIDARQIYTANKVPDLKTKVDGILKLASTNVETALTYKYLGVVFDPKLRWTAHHQKVLASATWWSFQVARLSKISGGMPPHRIRQLYNTVAVPAFTYAADVWYTGVHDSPSGKKRLGSVAITKKLTPVQRRAAKLVTGSLSTTAGDVLDAHTNLLPIDLLYHKILQRAAIRLASLPNTHPLHGPVRKAARRSVKRHKSPLHDLFSITGIDPNTVETVDAFRRRPNYAPSFTTHIEGDKDSALTEANRIYRLAPTSVYCDGSGFEGGVGASAVLYVNGIEKSSLKYHLGPISKHTVYEAEIVGITLALHLLTSTSRSLPDITAIGSDSQATIKALRNQKPHPAHYLLDRVHTAAEKLHVKQDRITRADERRATLRRGNKWTDKTRRAINLQVHWTPGHVDFGPNERADEIAKSAAQGASSPSKALPVYLRHKPLPTSIPALRQTHLTALQTRWKQRWKKSPRYAAINAIDKSLPSKKFLKLVAPLDRRRSALVAQLRTGHSPLNQHLFRIHRSETPTCPHCQGITPETVRHFLLVCPHYQHERHHHLRRNLKRKAESMSHLLSSSDALKHLLRFTHATKRFKSATETIRFLAAERAQERADRPRHPHRRTNPVA</sequence>
<organism evidence="10 11">
    <name type="scientific">Tricholomella constricta</name>
    <dbReference type="NCBI Taxonomy" id="117010"/>
    <lineage>
        <taxon>Eukaryota</taxon>
        <taxon>Fungi</taxon>
        <taxon>Dikarya</taxon>
        <taxon>Basidiomycota</taxon>
        <taxon>Agaricomycotina</taxon>
        <taxon>Agaricomycetes</taxon>
        <taxon>Agaricomycetidae</taxon>
        <taxon>Agaricales</taxon>
        <taxon>Tricholomatineae</taxon>
        <taxon>Lyophyllaceae</taxon>
        <taxon>Tricholomella</taxon>
    </lineage>
</organism>
<proteinExistence type="inferred from homology"/>
<feature type="domain" description="RNase H type-1" evidence="9">
    <location>
        <begin position="445"/>
        <end position="610"/>
    </location>
</feature>
<dbReference type="PROSITE" id="PS50879">
    <property type="entry name" value="RNASE_H_1"/>
    <property type="match status" value="1"/>
</dbReference>
<keyword evidence="5" id="KW-0479">Metal-binding</keyword>
<dbReference type="InterPro" id="IPR012337">
    <property type="entry name" value="RNaseH-like_sf"/>
</dbReference>
<name>A0A8H5H2M7_9AGAR</name>
<evidence type="ECO:0000313" key="11">
    <source>
        <dbReference type="Proteomes" id="UP000565441"/>
    </source>
</evidence>
<dbReference type="CDD" id="cd09276">
    <property type="entry name" value="Rnase_HI_RT_non_LTR"/>
    <property type="match status" value="1"/>
</dbReference>
<evidence type="ECO:0000313" key="10">
    <source>
        <dbReference type="EMBL" id="KAF5375542.1"/>
    </source>
</evidence>